<dbReference type="InterPro" id="IPR002205">
    <property type="entry name" value="Topo_IIA_dom_A"/>
</dbReference>
<dbReference type="GO" id="GO:0003918">
    <property type="term" value="F:DNA topoisomerase type II (double strand cut, ATP-hydrolyzing) activity"/>
    <property type="evidence" value="ECO:0007669"/>
    <property type="project" value="UniProtKB-UniRule"/>
</dbReference>
<evidence type="ECO:0000256" key="12">
    <source>
        <dbReference type="ARBA" id="ARBA00023125"/>
    </source>
</evidence>
<proteinExistence type="inferred from homology"/>
<dbReference type="InterPro" id="IPR013758">
    <property type="entry name" value="Topo_IIA_A/C_ab"/>
</dbReference>
<dbReference type="PRINTS" id="PR01158">
    <property type="entry name" value="TOPISMRASEII"/>
</dbReference>
<evidence type="ECO:0000256" key="1">
    <source>
        <dbReference type="ARBA" id="ARBA00000185"/>
    </source>
</evidence>
<dbReference type="SMART" id="SM00433">
    <property type="entry name" value="TOP2c"/>
    <property type="match status" value="1"/>
</dbReference>
<evidence type="ECO:0000256" key="14">
    <source>
        <dbReference type="PROSITE-ProRule" id="PRU01384"/>
    </source>
</evidence>
<dbReference type="GO" id="GO:0006265">
    <property type="term" value="P:DNA topological change"/>
    <property type="evidence" value="ECO:0007669"/>
    <property type="project" value="UniProtKB-UniRule"/>
</dbReference>
<evidence type="ECO:0000256" key="9">
    <source>
        <dbReference type="ARBA" id="ARBA00022840"/>
    </source>
</evidence>
<dbReference type="InterPro" id="IPR013757">
    <property type="entry name" value="Topo_IIA_A_a_sf"/>
</dbReference>
<keyword evidence="11 14" id="KW-0799">Topoisomerase</keyword>
<dbReference type="Gene3D" id="3.90.199.10">
    <property type="entry name" value="Topoisomerase II, domain 5"/>
    <property type="match status" value="1"/>
</dbReference>
<dbReference type="Gene3D" id="3.30.230.10">
    <property type="match status" value="1"/>
</dbReference>
<evidence type="ECO:0000256" key="11">
    <source>
        <dbReference type="ARBA" id="ARBA00023029"/>
    </source>
</evidence>
<dbReference type="InterPro" id="IPR013506">
    <property type="entry name" value="Topo_IIA_bsu_dom2"/>
</dbReference>
<feature type="domain" description="Topo IIA-type catalytic" evidence="19">
    <location>
        <begin position="805"/>
        <end position="1272"/>
    </location>
</feature>
<dbReference type="SUPFAM" id="SSF56719">
    <property type="entry name" value="Type II DNA topoisomerase"/>
    <property type="match status" value="1"/>
</dbReference>
<dbReference type="FunFam" id="3.40.50.670:FF:000001">
    <property type="entry name" value="DNA topoisomerase 2"/>
    <property type="match status" value="2"/>
</dbReference>
<reference evidence="21" key="2">
    <citation type="submission" date="2015-01" db="EMBL/GenBank/DDBJ databases">
        <title>Evolutionary Origins and Diversification of the Mycorrhizal Mutualists.</title>
        <authorList>
            <consortium name="DOE Joint Genome Institute"/>
            <consortium name="Mycorrhizal Genomics Consortium"/>
            <person name="Kohler A."/>
            <person name="Kuo A."/>
            <person name="Nagy L.G."/>
            <person name="Floudas D."/>
            <person name="Copeland A."/>
            <person name="Barry K.W."/>
            <person name="Cichocki N."/>
            <person name="Veneault-Fourrey C."/>
            <person name="LaButti K."/>
            <person name="Lindquist E.A."/>
            <person name="Lipzen A."/>
            <person name="Lundell T."/>
            <person name="Morin E."/>
            <person name="Murat C."/>
            <person name="Riley R."/>
            <person name="Ohm R."/>
            <person name="Sun H."/>
            <person name="Tunlid A."/>
            <person name="Henrissat B."/>
            <person name="Grigoriev I.V."/>
            <person name="Hibbett D.S."/>
            <person name="Martin F."/>
        </authorList>
    </citation>
    <scope>NUCLEOTIDE SEQUENCE [LARGE SCALE GENOMIC DNA]</scope>
    <source>
        <strain evidence="21">MAFF 305830</strain>
    </source>
</reference>
<feature type="compositionally biased region" description="Basic and acidic residues" evidence="17">
    <location>
        <begin position="1449"/>
        <end position="1461"/>
    </location>
</feature>
<dbReference type="Gene3D" id="3.30.565.10">
    <property type="entry name" value="Histidine kinase-like ATPase, C-terminal domain"/>
    <property type="match status" value="1"/>
</dbReference>
<evidence type="ECO:0000256" key="16">
    <source>
        <dbReference type="SAM" id="Coils"/>
    </source>
</evidence>
<feature type="compositionally biased region" description="Low complexity" evidence="17">
    <location>
        <begin position="1400"/>
        <end position="1421"/>
    </location>
</feature>
<dbReference type="InterPro" id="IPR013760">
    <property type="entry name" value="Topo_IIA-like_dom_sf"/>
</dbReference>
<feature type="compositionally biased region" description="Basic and acidic residues" evidence="17">
    <location>
        <begin position="1524"/>
        <end position="1539"/>
    </location>
</feature>
<dbReference type="PANTHER" id="PTHR10169">
    <property type="entry name" value="DNA TOPOISOMERASE/GYRASE"/>
    <property type="match status" value="1"/>
</dbReference>
<dbReference type="SUPFAM" id="SSF54211">
    <property type="entry name" value="Ribosomal protein S5 domain 2-like"/>
    <property type="match status" value="1"/>
</dbReference>
<evidence type="ECO:0000256" key="3">
    <source>
        <dbReference type="ARBA" id="ARBA00001946"/>
    </source>
</evidence>
<evidence type="ECO:0000256" key="5">
    <source>
        <dbReference type="ARBA" id="ARBA00012895"/>
    </source>
</evidence>
<keyword evidence="13 14" id="KW-0413">Isomerase</keyword>
<dbReference type="PROSITE" id="PS50880">
    <property type="entry name" value="TOPRIM"/>
    <property type="match status" value="1"/>
</dbReference>
<dbReference type="Pfam" id="PF01751">
    <property type="entry name" value="Toprim"/>
    <property type="match status" value="1"/>
</dbReference>
<evidence type="ECO:0000256" key="6">
    <source>
        <dbReference type="ARBA" id="ARBA00019635"/>
    </source>
</evidence>
<dbReference type="Gene3D" id="3.30.1360.40">
    <property type="match status" value="1"/>
</dbReference>
<dbReference type="InterPro" id="IPR031660">
    <property type="entry name" value="TOPRIM_C"/>
</dbReference>
<dbReference type="Gene3D" id="3.40.50.670">
    <property type="match status" value="1"/>
</dbReference>
<feature type="compositionally biased region" description="Basic residues" evidence="17">
    <location>
        <begin position="1294"/>
        <end position="1306"/>
    </location>
</feature>
<dbReference type="CDD" id="cd00187">
    <property type="entry name" value="TOP4c"/>
    <property type="match status" value="1"/>
</dbReference>
<dbReference type="GO" id="GO:0046872">
    <property type="term" value="F:metal ion binding"/>
    <property type="evidence" value="ECO:0007669"/>
    <property type="project" value="UniProtKB-KW"/>
</dbReference>
<dbReference type="Gene3D" id="1.10.268.10">
    <property type="entry name" value="Topoisomerase, domain 3"/>
    <property type="match status" value="1"/>
</dbReference>
<dbReference type="CDD" id="cd03365">
    <property type="entry name" value="TOPRIM_TopoIIA"/>
    <property type="match status" value="1"/>
</dbReference>
<dbReference type="Pfam" id="PF02518">
    <property type="entry name" value="HATPase_c"/>
    <property type="match status" value="1"/>
</dbReference>
<organism evidence="20 21">
    <name type="scientific">Serendipita vermifera MAFF 305830</name>
    <dbReference type="NCBI Taxonomy" id="933852"/>
    <lineage>
        <taxon>Eukaryota</taxon>
        <taxon>Fungi</taxon>
        <taxon>Dikarya</taxon>
        <taxon>Basidiomycota</taxon>
        <taxon>Agaricomycotina</taxon>
        <taxon>Agaricomycetes</taxon>
        <taxon>Sebacinales</taxon>
        <taxon>Serendipitaceae</taxon>
        <taxon>Serendipita</taxon>
    </lineage>
</organism>
<evidence type="ECO:0000313" key="20">
    <source>
        <dbReference type="EMBL" id="KIM31165.1"/>
    </source>
</evidence>
<keyword evidence="7" id="KW-0479">Metal-binding</keyword>
<dbReference type="SMART" id="SM00434">
    <property type="entry name" value="TOP4c"/>
    <property type="match status" value="1"/>
</dbReference>
<evidence type="ECO:0000313" key="21">
    <source>
        <dbReference type="Proteomes" id="UP000054097"/>
    </source>
</evidence>
<accession>A0A0C3B2X1</accession>
<dbReference type="InterPro" id="IPR006171">
    <property type="entry name" value="TOPRIM_dom"/>
</dbReference>
<dbReference type="EC" id="5.6.2.2" evidence="5 15"/>
<feature type="compositionally biased region" description="Low complexity" evidence="17">
    <location>
        <begin position="1357"/>
        <end position="1366"/>
    </location>
</feature>
<keyword evidence="10" id="KW-0460">Magnesium</keyword>
<comment type="subunit">
    <text evidence="15">Homodimer.</text>
</comment>
<evidence type="ECO:0000256" key="8">
    <source>
        <dbReference type="ARBA" id="ARBA00022741"/>
    </source>
</evidence>
<evidence type="ECO:0000259" key="18">
    <source>
        <dbReference type="PROSITE" id="PS50880"/>
    </source>
</evidence>
<dbReference type="GO" id="GO:0003677">
    <property type="term" value="F:DNA binding"/>
    <property type="evidence" value="ECO:0007669"/>
    <property type="project" value="UniProtKB-UniRule"/>
</dbReference>
<dbReference type="InterPro" id="IPR001241">
    <property type="entry name" value="Topo_IIA"/>
</dbReference>
<feature type="coiled-coil region" evidence="16">
    <location>
        <begin position="1235"/>
        <end position="1262"/>
    </location>
</feature>
<keyword evidence="9 15" id="KW-0067">ATP-binding</keyword>
<dbReference type="EMBL" id="KN824282">
    <property type="protein sequence ID" value="KIM31165.1"/>
    <property type="molecule type" value="Genomic_DNA"/>
</dbReference>
<dbReference type="STRING" id="933852.A0A0C3B2X1"/>
<comment type="cofactor">
    <cofactor evidence="3">
        <name>Mg(2+)</name>
        <dbReference type="ChEBI" id="CHEBI:18420"/>
    </cofactor>
</comment>
<protein>
    <recommendedName>
        <fullName evidence="6 15">DNA topoisomerase 2</fullName>
        <ecNumber evidence="5 15">5.6.2.2</ecNumber>
    </recommendedName>
</protein>
<feature type="compositionally biased region" description="Acidic residues" evidence="17">
    <location>
        <begin position="1367"/>
        <end position="1376"/>
    </location>
</feature>
<keyword evidence="21" id="KW-1185">Reference proteome</keyword>
<dbReference type="InterPro" id="IPR003594">
    <property type="entry name" value="HATPase_dom"/>
</dbReference>
<dbReference type="FunFam" id="3.30.230.10:FF:000008">
    <property type="entry name" value="DNA topoisomerase 2"/>
    <property type="match status" value="1"/>
</dbReference>
<dbReference type="PROSITE" id="PS52040">
    <property type="entry name" value="TOPO_IIA"/>
    <property type="match status" value="1"/>
</dbReference>
<dbReference type="Pfam" id="PF00521">
    <property type="entry name" value="DNA_topoisoIV"/>
    <property type="match status" value="1"/>
</dbReference>
<comment type="catalytic activity">
    <reaction evidence="1 14 15">
        <text>ATP-dependent breakage, passage and rejoining of double-stranded DNA.</text>
        <dbReference type="EC" id="5.6.2.2"/>
    </reaction>
</comment>
<reference evidence="20 21" key="1">
    <citation type="submission" date="2014-04" db="EMBL/GenBank/DDBJ databases">
        <authorList>
            <consortium name="DOE Joint Genome Institute"/>
            <person name="Kuo A."/>
            <person name="Zuccaro A."/>
            <person name="Kohler A."/>
            <person name="Nagy L.G."/>
            <person name="Floudas D."/>
            <person name="Copeland A."/>
            <person name="Barry K.W."/>
            <person name="Cichocki N."/>
            <person name="Veneault-Fourrey C."/>
            <person name="LaButti K."/>
            <person name="Lindquist E.A."/>
            <person name="Lipzen A."/>
            <person name="Lundell T."/>
            <person name="Morin E."/>
            <person name="Murat C."/>
            <person name="Sun H."/>
            <person name="Tunlid A."/>
            <person name="Henrissat B."/>
            <person name="Grigoriev I.V."/>
            <person name="Hibbett D.S."/>
            <person name="Martin F."/>
            <person name="Nordberg H.P."/>
            <person name="Cantor M.N."/>
            <person name="Hua S.X."/>
        </authorList>
    </citation>
    <scope>NUCLEOTIDE SEQUENCE [LARGE SCALE GENOMIC DNA]</scope>
    <source>
        <strain evidence="20 21">MAFF 305830</strain>
    </source>
</reference>
<evidence type="ECO:0000259" key="19">
    <source>
        <dbReference type="PROSITE" id="PS52040"/>
    </source>
</evidence>
<dbReference type="Pfam" id="PF00204">
    <property type="entry name" value="DNA_gyraseB"/>
    <property type="match status" value="1"/>
</dbReference>
<dbReference type="InterPro" id="IPR013759">
    <property type="entry name" value="Topo_IIA_B_C"/>
</dbReference>
<dbReference type="FunFam" id="3.30.1360.40:FF:000003">
    <property type="entry name" value="DNA topoisomerase 2"/>
    <property type="match status" value="1"/>
</dbReference>
<comment type="function">
    <text evidence="15">Control of topological states of DNA by transient breakage and subsequent rejoining of DNA strands. Topoisomerase II makes double-strand breaks.</text>
</comment>
<dbReference type="InterPro" id="IPR050634">
    <property type="entry name" value="DNA_Topoisomerase_II"/>
</dbReference>
<dbReference type="FunFam" id="3.30.565.10:FF:000004">
    <property type="entry name" value="DNA topoisomerase 2"/>
    <property type="match status" value="1"/>
</dbReference>
<evidence type="ECO:0000256" key="10">
    <source>
        <dbReference type="ARBA" id="ARBA00022842"/>
    </source>
</evidence>
<feature type="region of interest" description="Disordered" evidence="17">
    <location>
        <begin position="1291"/>
        <end position="1539"/>
    </location>
</feature>
<evidence type="ECO:0000256" key="2">
    <source>
        <dbReference type="ARBA" id="ARBA00001913"/>
    </source>
</evidence>
<dbReference type="InterPro" id="IPR020568">
    <property type="entry name" value="Ribosomal_Su5_D2-typ_SF"/>
</dbReference>
<dbReference type="CDD" id="cd16930">
    <property type="entry name" value="HATPase_TopII-like"/>
    <property type="match status" value="1"/>
</dbReference>
<dbReference type="Gene3D" id="3.30.1490.30">
    <property type="match status" value="1"/>
</dbReference>
<evidence type="ECO:0000256" key="17">
    <source>
        <dbReference type="SAM" id="MobiDB-lite"/>
    </source>
</evidence>
<dbReference type="SUPFAM" id="SSF55874">
    <property type="entry name" value="ATPase domain of HSP90 chaperone/DNA topoisomerase II/histidine kinase"/>
    <property type="match status" value="1"/>
</dbReference>
<comment type="similarity">
    <text evidence="4 15">Belongs to the type II topoisomerase family.</text>
</comment>
<keyword evidence="8 15" id="KW-0547">Nucleotide-binding</keyword>
<dbReference type="InterPro" id="IPR036890">
    <property type="entry name" value="HATPase_C_sf"/>
</dbReference>
<dbReference type="GO" id="GO:0005524">
    <property type="term" value="F:ATP binding"/>
    <property type="evidence" value="ECO:0007669"/>
    <property type="project" value="UniProtKB-UniRule"/>
</dbReference>
<evidence type="ECO:0000256" key="15">
    <source>
        <dbReference type="RuleBase" id="RU362094"/>
    </source>
</evidence>
<comment type="cofactor">
    <cofactor evidence="2">
        <name>Ca(2+)</name>
        <dbReference type="ChEBI" id="CHEBI:29108"/>
    </cofactor>
</comment>
<dbReference type="FunFam" id="3.90.199.10:FF:000002">
    <property type="entry name" value="DNA topoisomerase 2"/>
    <property type="match status" value="1"/>
</dbReference>
<dbReference type="HOGENOM" id="CLU_001935_1_1_1"/>
<feature type="compositionally biased region" description="Acidic residues" evidence="17">
    <location>
        <begin position="80"/>
        <end position="94"/>
    </location>
</feature>
<dbReference type="PANTHER" id="PTHR10169:SF38">
    <property type="entry name" value="DNA TOPOISOMERASE 2"/>
    <property type="match status" value="1"/>
</dbReference>
<dbReference type="InterPro" id="IPR018522">
    <property type="entry name" value="TopoIIA_CS"/>
</dbReference>
<dbReference type="GO" id="GO:0005634">
    <property type="term" value="C:nucleus"/>
    <property type="evidence" value="ECO:0007669"/>
    <property type="project" value="TreeGrafter"/>
</dbReference>
<feature type="domain" description="Toprim" evidence="18">
    <location>
        <begin position="559"/>
        <end position="673"/>
    </location>
</feature>
<dbReference type="GO" id="GO:0000819">
    <property type="term" value="P:sister chromatid segregation"/>
    <property type="evidence" value="ECO:0007669"/>
    <property type="project" value="TreeGrafter"/>
</dbReference>
<dbReference type="CDD" id="cd03481">
    <property type="entry name" value="TopoIIA_Trans_ScTopoIIA"/>
    <property type="match status" value="1"/>
</dbReference>
<dbReference type="Pfam" id="PF16898">
    <property type="entry name" value="TOPRIM_C"/>
    <property type="match status" value="1"/>
</dbReference>
<dbReference type="InterPro" id="IPR001154">
    <property type="entry name" value="TopoII_euk"/>
</dbReference>
<keyword evidence="12 14" id="KW-0238">DNA-binding</keyword>
<feature type="region of interest" description="Disordered" evidence="17">
    <location>
        <begin position="1"/>
        <end position="110"/>
    </location>
</feature>
<dbReference type="InterPro" id="IPR014721">
    <property type="entry name" value="Ribsml_uS5_D2-typ_fold_subgr"/>
</dbReference>
<evidence type="ECO:0000256" key="13">
    <source>
        <dbReference type="ARBA" id="ARBA00023235"/>
    </source>
</evidence>
<feature type="compositionally biased region" description="Low complexity" evidence="17">
    <location>
        <begin position="33"/>
        <end position="79"/>
    </location>
</feature>
<dbReference type="PRINTS" id="PR00418">
    <property type="entry name" value="TPI2FAMILY"/>
</dbReference>
<feature type="active site" description="O-(5'-phospho-DNA)-tyrosine intermediate" evidence="14">
    <location>
        <position position="895"/>
    </location>
</feature>
<name>A0A0C3B2X1_SERVB</name>
<sequence length="1539" mass="172380">MSDSESENFSIDNVSDGSESEGYELPVKKKETAAPSKAKVTKAAPAPKKATTSKAPAKPRVVSGASKKAKAVKSTNGTDMDVDDDDMMNGDGDSDVGPPKTKAAPKKNKTVTEQYQKLTQIEHILQRPDSYIGSVEPITQPMWVFDSENKRMVYKDVRYVPGFFKIIDEILVNAADNKVNDESMDTLKVTIDQEDGTISVYNNGKGIPIALHETENMHIPQLIFGNLLTSSNYDDDEKKLTGGRNGYGAKLANIYSHEFTVETACKAGKGFDAAKYKQVWSKNMSKVTSPKITANPKGEEYTRISFRPDLQRFHMDSIDDDTLSLLQRRVYDMAGTMKTVNSEGKKHGKDVKVFLNGERIGIKSFKQYVDMYVNSAADAAAEQSGAANTKPTVVYERINERWEVAFTISESGSFQQVSFANSIATTKGGTHVASVADQIAKSLLAGIQKKNKAATVKLPAIKNHMWLFVNALIENPTFDSQTKETLTLPASKFGSKPTLSEDFVKRVSKTTIVDSILNWAKYKADQQIKKTDGSKRSRLNGMTKLCDANNAGSRNGSSCTLILTEGDSAKALAVAGLTIVGRDNFGVFPLRGKLLNVREANHDQIMKNEEIQNIKKIMGLQHNKEYKSTESLRYGRLMIMADQDHDGSHIKGLLINFFDHFYPSLLRLPEFLVEFVTPIVRVKHGKKYHNFFTVPEYQQWAEANKRVNGWSAKYYKGLGTSEDKDAMAYFSDMPTHMIPFAKLKEDDRKLIDMAFSKKKVEDRKEWLRNFVPGTYLNHNRDEIPYSEFINRELILFSMADNIRSIPSIVDGLKPSQRKVIFGCFKRKMKSELKVSQLIGYIGEHTAHHHGEQSLTMTIVNLAQHFVGSNNINLLFPAGQFGTRAAGGKDHASARYISTYPVSLARKLFHTSDDPLLTNLTEDNLKIEPEWYMPTVPMILINGADGIGTGWSTSIPNYNPKDIVDNIRRLMKGQELEPMMPWYRGFKGTIEKVDNKGKFLCSGVARKVDSKTIEISELPVRKWTDDYKKQLEDWIVGAEKEKTDKDKDKEKTKASETFVKDYREYHTTTTVNFLVTMSEKDVARAEAEGLEKFFKLTTSINCTNMICFDSNGKIRKYESPEEILEDFYPLRLQYYQKRKDHVSTEMQTELERLNNQARFVQLIVDKKLVVSNRKKADIVAELRELQFRPFPKINKAKEAGETEAVVENEVDEDEIAAQVGAPTNADFDYLLGMAIWSLTREKIERLLAQAKEQEQELLQYLKLSPIDLWNADLDIFMQEWERIIDEDERELAGTKPKKKGITIRTRKSLTMAKRRKDESDDSDDEDFASMKPVKAAASRKRDEDVPKPRVALSKGKLGAAAAAFAGTDGDDDEEEGSEPPPRKRVPLNGTVSDLSDSEMMPAPQAKAKATAKPAKPAAPKPAATKRKSSSAMSESESDGHSKPAPKKKQKTLDDFISKEKPKAKPAPVKKPVAKKTKVFDSDAESVESDKASSSNAKPRTPPPKRTAVRAKAQTTQYVDLSSDGEGDKTEDKSDVFELSD</sequence>
<dbReference type="PROSITE" id="PS00177">
    <property type="entry name" value="TOPOISOMERASE_II"/>
    <property type="match status" value="1"/>
</dbReference>
<evidence type="ECO:0000256" key="4">
    <source>
        <dbReference type="ARBA" id="ARBA00011080"/>
    </source>
</evidence>
<dbReference type="OrthoDB" id="276498at2759"/>
<feature type="compositionally biased region" description="Polar residues" evidence="17">
    <location>
        <begin position="7"/>
        <end position="17"/>
    </location>
</feature>
<dbReference type="GO" id="GO:0000712">
    <property type="term" value="P:resolution of meiotic recombination intermediates"/>
    <property type="evidence" value="ECO:0007669"/>
    <property type="project" value="TreeGrafter"/>
</dbReference>
<dbReference type="Proteomes" id="UP000054097">
    <property type="component" value="Unassembled WGS sequence"/>
</dbReference>
<gene>
    <name evidence="20" type="ORF">M408DRAFT_254866</name>
</gene>
<dbReference type="InterPro" id="IPR034157">
    <property type="entry name" value="TOPRIM_TopoII"/>
</dbReference>
<evidence type="ECO:0000256" key="7">
    <source>
        <dbReference type="ARBA" id="ARBA00022723"/>
    </source>
</evidence>
<keyword evidence="16" id="KW-0175">Coiled coil</keyword>